<reference evidence="1 2" key="1">
    <citation type="submission" date="2024-01" db="EMBL/GenBank/DDBJ databases">
        <title>The genomes of 5 underutilized Papilionoideae crops provide insights into root nodulation and disease resistance.</title>
        <authorList>
            <person name="Yuan L."/>
        </authorList>
    </citation>
    <scope>NUCLEOTIDE SEQUENCE [LARGE SCALE GENOMIC DNA]</scope>
    <source>
        <strain evidence="1">LY-2023</strain>
        <tissue evidence="1">Leaf</tissue>
    </source>
</reference>
<accession>A0AAN9JMC4</accession>
<comment type="caution">
    <text evidence="1">The sequence shown here is derived from an EMBL/GenBank/DDBJ whole genome shotgun (WGS) entry which is preliminary data.</text>
</comment>
<sequence>MWHPVSVPPATNSRLPPLKPELVDYNYGFGATVDIPLDTSADLKKKEKELQSKEAELKRREQVYKYFLVSLCQMRVPLLFTEIGTLPSSVSNLFL</sequence>
<dbReference type="AlphaFoldDB" id="A0AAN9JMC4"/>
<proteinExistence type="predicted"/>
<evidence type="ECO:0000313" key="2">
    <source>
        <dbReference type="Proteomes" id="UP001359559"/>
    </source>
</evidence>
<name>A0AAN9JMC4_CLITE</name>
<keyword evidence="2" id="KW-1185">Reference proteome</keyword>
<protein>
    <recommendedName>
        <fullName evidence="3">Secretory carrier-associated membrane protein</fullName>
    </recommendedName>
</protein>
<organism evidence="1 2">
    <name type="scientific">Clitoria ternatea</name>
    <name type="common">Butterfly pea</name>
    <dbReference type="NCBI Taxonomy" id="43366"/>
    <lineage>
        <taxon>Eukaryota</taxon>
        <taxon>Viridiplantae</taxon>
        <taxon>Streptophyta</taxon>
        <taxon>Embryophyta</taxon>
        <taxon>Tracheophyta</taxon>
        <taxon>Spermatophyta</taxon>
        <taxon>Magnoliopsida</taxon>
        <taxon>eudicotyledons</taxon>
        <taxon>Gunneridae</taxon>
        <taxon>Pentapetalae</taxon>
        <taxon>rosids</taxon>
        <taxon>fabids</taxon>
        <taxon>Fabales</taxon>
        <taxon>Fabaceae</taxon>
        <taxon>Papilionoideae</taxon>
        <taxon>50 kb inversion clade</taxon>
        <taxon>NPAAA clade</taxon>
        <taxon>indigoferoid/millettioid clade</taxon>
        <taxon>Phaseoleae</taxon>
        <taxon>Clitoria</taxon>
    </lineage>
</organism>
<dbReference type="EMBL" id="JAYKXN010000003">
    <property type="protein sequence ID" value="KAK7300851.1"/>
    <property type="molecule type" value="Genomic_DNA"/>
</dbReference>
<gene>
    <name evidence="1" type="ORF">RJT34_11702</name>
</gene>
<evidence type="ECO:0008006" key="3">
    <source>
        <dbReference type="Google" id="ProtNLM"/>
    </source>
</evidence>
<evidence type="ECO:0000313" key="1">
    <source>
        <dbReference type="EMBL" id="KAK7300851.1"/>
    </source>
</evidence>
<dbReference type="Proteomes" id="UP001359559">
    <property type="component" value="Unassembled WGS sequence"/>
</dbReference>